<dbReference type="Pfam" id="PF00225">
    <property type="entry name" value="Kinesin"/>
    <property type="match status" value="1"/>
</dbReference>
<sequence length="1412" mass="159447">MKFTASFFEIYNEKVYDLVSEQASQEVQKRRSLSRGDTSACFGVGGSVYQKQQTSEQRHNLNVKESTDGNFFVQGLKQIDIASYEQAQRVLNKGLQKRSTNSTLHNEKSSRSHSVFQINLEHIKDGITVRASLRIVDLAGSERFIIKKEIGQEEKKQKLEELRNINSSLTQLGLCISALSYQSTKKHIPYRNSKLTKVLKDSLDENSNVALIVCLSPSASSSEETISTLQFAKSAKRAILMDQRSLKSLNLSHSPMISVPITDDHSIFPPSSTNSDISSSHLPQLLTERLNQFPSLNPSHQASSSQIQTSLLLKAYEEEKAIRVGLQRYLQQEVEPELVKLKSENIQMATKLRDFLNNNFSRADDKVKLQDNNNRDNTLDYNGERVISINIIPKQQIVQLSSIMGKSKHFNKNKKKSQRKLPSQKQLKDSRDQQTLPITLIEIEQVAQPQVKRVRFAEKLDNDSSLDSSMRERIEHNLRYNDDTIFDGISIFQDLNNSGMTVHLKKVKEKEKYPTKQLHISEDESEDSNSKINDHQVENVHSKLSEERKHSINEVLGDQSGGVVGNIAAESLSGEQDSWVAPTFAPLRGPNTSIQCSFIEKMEEEAGEKSVELSQDLIELGNDPALQNISALQVDQRQSSQNQQRQPFQYDNLKVSRGRESGILETSNIVDRLSQNDSNQLKVSFDQSQIPFIQDTDNKLNQSDTDEKMLFDPSNDENANRDYQAQSRLLAGGNDSFVGENSIILIEEAPKHNNLDEGQNAHLFFEGQSLLLESGAFGAGQVDSFMQDENISSNRIQVPIQRIETSDERSMKVIEDLDESGILPKPSQLESAKRNNLLASQPSSQLQNDDLLLTYSLSNTLTTLRSLHEEINFLKSLKHASEPTNVMQRIHQYAREIEREPLLNEQQMATEDAKRAIERENESNQQMLRGVRGFYSKISKEIEDLRRILQESGCKQRAAHRKEREVDLNGAQKIIKSITTNIRAEDPLKQDKAKQILGLMENLQETLGGLKEDSNYSRFDDPSSPDLGFKKFLACQEEAQRKHAYQTIDDDVEMEEGTQVNGRNIILYEPALSLNSMTSPFQVAGVLSGTGTQYYDMINGVPTLVNRGAQNHSRASSFQPHTEQQLNIFAQQEDGSLSQIRQEANSDDEEEEPVIRATQVDQERVAASTHLRKKTPEIFKGLSSMLDQSSIASKDVSNISIIEESKQEMQNIKRQNFFINNNNFGESEQDLLATLKSFNDGNLKNNDNRRPSQIDNTLNLIFDTSCDEPLPRGNLQNDHSLVLDGSQLAEQFIFKIERKQQPQTSPILFKDDLGLGIDPIGKNDDSSFIGEGCKAILQQDQAHADNTSLIQLTEDLIFAVDQPKIDAIEQESDQVEDKSESSMNIGKTSKNSLHKYWKEYFGTPPAENMQKK</sequence>
<keyword evidence="7" id="KW-1185">Reference proteome</keyword>
<dbReference type="PANTHER" id="PTHR24115">
    <property type="entry name" value="KINESIN-RELATED"/>
    <property type="match status" value="1"/>
</dbReference>
<gene>
    <name evidence="6" type="ORF">FGO68_gene10111</name>
</gene>
<dbReference type="GO" id="GO:0005874">
    <property type="term" value="C:microtubule"/>
    <property type="evidence" value="ECO:0007669"/>
    <property type="project" value="TreeGrafter"/>
</dbReference>
<feature type="domain" description="Kinesin motor" evidence="5">
    <location>
        <begin position="1"/>
        <end position="238"/>
    </location>
</feature>
<evidence type="ECO:0000256" key="3">
    <source>
        <dbReference type="PROSITE-ProRule" id="PRU00283"/>
    </source>
</evidence>
<evidence type="ECO:0000313" key="6">
    <source>
        <dbReference type="EMBL" id="TNV71395.1"/>
    </source>
</evidence>
<comment type="caution">
    <text evidence="3">Lacks conserved residue(s) required for the propagation of feature annotation.</text>
</comment>
<dbReference type="InterPro" id="IPR019821">
    <property type="entry name" value="Kinesin_motor_CS"/>
</dbReference>
<dbReference type="Gene3D" id="3.40.850.10">
    <property type="entry name" value="Kinesin motor domain"/>
    <property type="match status" value="1"/>
</dbReference>
<dbReference type="InterPro" id="IPR001752">
    <property type="entry name" value="Kinesin_motor_dom"/>
</dbReference>
<dbReference type="PANTHER" id="PTHR24115:SF1004">
    <property type="entry name" value="KINESIN-LIKE PROTEIN KIF15"/>
    <property type="match status" value="1"/>
</dbReference>
<dbReference type="InterPro" id="IPR027417">
    <property type="entry name" value="P-loop_NTPase"/>
</dbReference>
<feature type="compositionally biased region" description="Basic residues" evidence="4">
    <location>
        <begin position="409"/>
        <end position="419"/>
    </location>
</feature>
<name>A0A8J8NBF7_HALGN</name>
<dbReference type="GO" id="GO:0007018">
    <property type="term" value="P:microtubule-based movement"/>
    <property type="evidence" value="ECO:0007669"/>
    <property type="project" value="InterPro"/>
</dbReference>
<dbReference type="InterPro" id="IPR036961">
    <property type="entry name" value="Kinesin_motor_dom_sf"/>
</dbReference>
<proteinExistence type="inferred from homology"/>
<comment type="similarity">
    <text evidence="3">Belongs to the TRAFAC class myosin-kinesin ATPase superfamily. Kinesin family.</text>
</comment>
<accession>A0A8J8NBF7</accession>
<dbReference type="PROSITE" id="PS00411">
    <property type="entry name" value="KINESIN_MOTOR_1"/>
    <property type="match status" value="1"/>
</dbReference>
<dbReference type="Proteomes" id="UP000785679">
    <property type="component" value="Unassembled WGS sequence"/>
</dbReference>
<dbReference type="PRINTS" id="PR00380">
    <property type="entry name" value="KINESINHEAVY"/>
</dbReference>
<organism evidence="6 7">
    <name type="scientific">Halteria grandinella</name>
    <dbReference type="NCBI Taxonomy" id="5974"/>
    <lineage>
        <taxon>Eukaryota</taxon>
        <taxon>Sar</taxon>
        <taxon>Alveolata</taxon>
        <taxon>Ciliophora</taxon>
        <taxon>Intramacronucleata</taxon>
        <taxon>Spirotrichea</taxon>
        <taxon>Stichotrichia</taxon>
        <taxon>Sporadotrichida</taxon>
        <taxon>Halteriidae</taxon>
        <taxon>Halteria</taxon>
    </lineage>
</organism>
<evidence type="ECO:0000256" key="1">
    <source>
        <dbReference type="ARBA" id="ARBA00022741"/>
    </source>
</evidence>
<dbReference type="OrthoDB" id="300566at2759"/>
<keyword evidence="2" id="KW-0067">ATP-binding</keyword>
<protein>
    <recommendedName>
        <fullName evidence="5">Kinesin motor domain-containing protein</fullName>
    </recommendedName>
</protein>
<dbReference type="GO" id="GO:0003777">
    <property type="term" value="F:microtubule motor activity"/>
    <property type="evidence" value="ECO:0007669"/>
    <property type="project" value="InterPro"/>
</dbReference>
<dbReference type="SUPFAM" id="SSF52540">
    <property type="entry name" value="P-loop containing nucleoside triphosphate hydrolases"/>
    <property type="match status" value="1"/>
</dbReference>
<dbReference type="InterPro" id="IPR027640">
    <property type="entry name" value="Kinesin-like_fam"/>
</dbReference>
<evidence type="ECO:0000256" key="2">
    <source>
        <dbReference type="ARBA" id="ARBA00022840"/>
    </source>
</evidence>
<dbReference type="SMART" id="SM00129">
    <property type="entry name" value="KISc"/>
    <property type="match status" value="1"/>
</dbReference>
<keyword evidence="1" id="KW-0547">Nucleotide-binding</keyword>
<comment type="caution">
    <text evidence="6">The sequence shown here is derived from an EMBL/GenBank/DDBJ whole genome shotgun (WGS) entry which is preliminary data.</text>
</comment>
<feature type="compositionally biased region" description="Low complexity" evidence="4">
    <location>
        <begin position="633"/>
        <end position="649"/>
    </location>
</feature>
<reference evidence="6" key="1">
    <citation type="submission" date="2019-06" db="EMBL/GenBank/DDBJ databases">
        <authorList>
            <person name="Zheng W."/>
        </authorList>
    </citation>
    <scope>NUCLEOTIDE SEQUENCE</scope>
    <source>
        <strain evidence="6">QDHG01</strain>
    </source>
</reference>
<dbReference type="GO" id="GO:0016887">
    <property type="term" value="F:ATP hydrolysis activity"/>
    <property type="evidence" value="ECO:0007669"/>
    <property type="project" value="TreeGrafter"/>
</dbReference>
<evidence type="ECO:0000313" key="7">
    <source>
        <dbReference type="Proteomes" id="UP000785679"/>
    </source>
</evidence>
<evidence type="ECO:0000256" key="4">
    <source>
        <dbReference type="SAM" id="MobiDB-lite"/>
    </source>
</evidence>
<dbReference type="GO" id="GO:0005524">
    <property type="term" value="F:ATP binding"/>
    <property type="evidence" value="ECO:0007669"/>
    <property type="project" value="UniProtKB-KW"/>
</dbReference>
<dbReference type="EMBL" id="RRYP01029833">
    <property type="protein sequence ID" value="TNV71395.1"/>
    <property type="molecule type" value="Genomic_DNA"/>
</dbReference>
<evidence type="ECO:0000259" key="5">
    <source>
        <dbReference type="PROSITE" id="PS50067"/>
    </source>
</evidence>
<dbReference type="GO" id="GO:0008017">
    <property type="term" value="F:microtubule binding"/>
    <property type="evidence" value="ECO:0007669"/>
    <property type="project" value="InterPro"/>
</dbReference>
<feature type="region of interest" description="Disordered" evidence="4">
    <location>
        <begin position="633"/>
        <end position="654"/>
    </location>
</feature>
<dbReference type="GO" id="GO:0005871">
    <property type="term" value="C:kinesin complex"/>
    <property type="evidence" value="ECO:0007669"/>
    <property type="project" value="TreeGrafter"/>
</dbReference>
<dbReference type="PROSITE" id="PS50067">
    <property type="entry name" value="KINESIN_MOTOR_2"/>
    <property type="match status" value="1"/>
</dbReference>
<feature type="region of interest" description="Disordered" evidence="4">
    <location>
        <begin position="409"/>
        <end position="432"/>
    </location>
</feature>